<reference evidence="2" key="1">
    <citation type="journal article" date="2014" name="Int. J. Syst. Evol. Microbiol.">
        <title>Complete genome sequence of Corynebacterium casei LMG S-19264T (=DSM 44701T), isolated from a smear-ripened cheese.</title>
        <authorList>
            <consortium name="US DOE Joint Genome Institute (JGI-PGF)"/>
            <person name="Walter F."/>
            <person name="Albersmeier A."/>
            <person name="Kalinowski J."/>
            <person name="Ruckert C."/>
        </authorList>
    </citation>
    <scope>NUCLEOTIDE SEQUENCE</scope>
    <source>
        <strain evidence="2">JCM 4646</strain>
    </source>
</reference>
<evidence type="ECO:0000313" key="2">
    <source>
        <dbReference type="EMBL" id="GHH65063.1"/>
    </source>
</evidence>
<evidence type="ECO:0000313" key="3">
    <source>
        <dbReference type="Proteomes" id="UP000617734"/>
    </source>
</evidence>
<feature type="domain" description="Carrier" evidence="1">
    <location>
        <begin position="10"/>
        <end position="87"/>
    </location>
</feature>
<dbReference type="SUPFAM" id="SSF47336">
    <property type="entry name" value="ACP-like"/>
    <property type="match status" value="1"/>
</dbReference>
<sequence>MVEAAPVGVGVVLEELRELYAVTLGYPVEAITGEADLEADLGIDSLKRAEMLGKVTAHFGLHGSSDDVRFIAMPTLAELAELVVATLSTAR</sequence>
<dbReference type="Gene3D" id="1.10.1200.10">
    <property type="entry name" value="ACP-like"/>
    <property type="match status" value="1"/>
</dbReference>
<dbReference type="InterPro" id="IPR036736">
    <property type="entry name" value="ACP-like_sf"/>
</dbReference>
<evidence type="ECO:0000259" key="1">
    <source>
        <dbReference type="PROSITE" id="PS50075"/>
    </source>
</evidence>
<dbReference type="EMBL" id="BNBO01000006">
    <property type="protein sequence ID" value="GHH65063.1"/>
    <property type="molecule type" value="Genomic_DNA"/>
</dbReference>
<comment type="caution">
    <text evidence="2">The sequence shown here is derived from an EMBL/GenBank/DDBJ whole genome shotgun (WGS) entry which is preliminary data.</text>
</comment>
<dbReference type="InterPro" id="IPR009081">
    <property type="entry name" value="PP-bd_ACP"/>
</dbReference>
<name>A0A919FH88_9ACTN</name>
<dbReference type="AlphaFoldDB" id="A0A919FH88"/>
<organism evidence="2 3">
    <name type="scientific">Kitasatospora indigofera</name>
    <dbReference type="NCBI Taxonomy" id="67307"/>
    <lineage>
        <taxon>Bacteria</taxon>
        <taxon>Bacillati</taxon>
        <taxon>Actinomycetota</taxon>
        <taxon>Actinomycetes</taxon>
        <taxon>Kitasatosporales</taxon>
        <taxon>Streptomycetaceae</taxon>
        <taxon>Kitasatospora</taxon>
    </lineage>
</organism>
<reference evidence="2" key="2">
    <citation type="submission" date="2020-09" db="EMBL/GenBank/DDBJ databases">
        <authorList>
            <person name="Sun Q."/>
            <person name="Ohkuma M."/>
        </authorList>
    </citation>
    <scope>NUCLEOTIDE SEQUENCE</scope>
    <source>
        <strain evidence="2">JCM 4646</strain>
    </source>
</reference>
<keyword evidence="3" id="KW-1185">Reference proteome</keyword>
<accession>A0A919FH88</accession>
<dbReference type="PROSITE" id="PS50075">
    <property type="entry name" value="CARRIER"/>
    <property type="match status" value="1"/>
</dbReference>
<dbReference type="Pfam" id="PF00550">
    <property type="entry name" value="PP-binding"/>
    <property type="match status" value="1"/>
</dbReference>
<gene>
    <name evidence="2" type="ORF">GCM10018781_16880</name>
</gene>
<protein>
    <recommendedName>
        <fullName evidence="1">Carrier domain-containing protein</fullName>
    </recommendedName>
</protein>
<dbReference type="Proteomes" id="UP000617734">
    <property type="component" value="Unassembled WGS sequence"/>
</dbReference>
<proteinExistence type="predicted"/>